<proteinExistence type="predicted"/>
<dbReference type="InterPro" id="IPR008136">
    <property type="entry name" value="CinA_C"/>
</dbReference>
<accession>A0A381R885</accession>
<evidence type="ECO:0000313" key="2">
    <source>
        <dbReference type="EMBL" id="SUZ85743.1"/>
    </source>
</evidence>
<sequence length="174" mass="18515">MRFTHLEGPILNQEKLVSISFELGELLKSKGYSFTCAESCTGGWVGHSLTSVPGSSEWFGSSFITYSYEAKTQILGVSSSDLDNFGAVSEEIVGQMVSGALSKSGANVGVAISGIAGPTGGTETKPVGTVCFAWKVNDQEIVTSTEHFSGERNDVRYFSVERALLGTIKLLKNT</sequence>
<dbReference type="SUPFAM" id="SSF142433">
    <property type="entry name" value="CinA-like"/>
    <property type="match status" value="1"/>
</dbReference>
<organism evidence="2">
    <name type="scientific">marine metagenome</name>
    <dbReference type="NCBI Taxonomy" id="408172"/>
    <lineage>
        <taxon>unclassified sequences</taxon>
        <taxon>metagenomes</taxon>
        <taxon>ecological metagenomes</taxon>
    </lineage>
</organism>
<protein>
    <recommendedName>
        <fullName evidence="1">CinA C-terminal domain-containing protein</fullName>
    </recommendedName>
</protein>
<evidence type="ECO:0000259" key="1">
    <source>
        <dbReference type="Pfam" id="PF02464"/>
    </source>
</evidence>
<dbReference type="InterPro" id="IPR036653">
    <property type="entry name" value="CinA-like_C"/>
</dbReference>
<dbReference type="AlphaFoldDB" id="A0A381R885"/>
<dbReference type="NCBIfam" id="TIGR00199">
    <property type="entry name" value="PncC_domain"/>
    <property type="match status" value="1"/>
</dbReference>
<gene>
    <name evidence="2" type="ORF">METZ01_LOCUS38597</name>
</gene>
<dbReference type="Gene3D" id="3.90.950.20">
    <property type="entry name" value="CinA-like"/>
    <property type="match status" value="1"/>
</dbReference>
<reference evidence="2" key="1">
    <citation type="submission" date="2018-05" db="EMBL/GenBank/DDBJ databases">
        <authorList>
            <person name="Lanie J.A."/>
            <person name="Ng W.-L."/>
            <person name="Kazmierczak K.M."/>
            <person name="Andrzejewski T.M."/>
            <person name="Davidsen T.M."/>
            <person name="Wayne K.J."/>
            <person name="Tettelin H."/>
            <person name="Glass J.I."/>
            <person name="Rusch D."/>
            <person name="Podicherti R."/>
            <person name="Tsui H.-C.T."/>
            <person name="Winkler M.E."/>
        </authorList>
    </citation>
    <scope>NUCLEOTIDE SEQUENCE</scope>
</reference>
<name>A0A381R885_9ZZZZ</name>
<dbReference type="EMBL" id="UINC01001649">
    <property type="protein sequence ID" value="SUZ85743.1"/>
    <property type="molecule type" value="Genomic_DNA"/>
</dbReference>
<feature type="domain" description="CinA C-terminal" evidence="1">
    <location>
        <begin position="22"/>
        <end position="166"/>
    </location>
</feature>
<dbReference type="Pfam" id="PF02464">
    <property type="entry name" value="CinA"/>
    <property type="match status" value="1"/>
</dbReference>